<sequence>MPLDFNEIRQLLATIAQTDIAEVTLKSNDFELTVRKAVSVSNQMLSVGQATFGGVVGSGSTSGSSGGNQVNTSQVTEVSTSRVFENTGTSTQLQLSVNPSSTLDQRLVEVPSPMVGTFYRAPAPGEVAFVEVGDRVRKGQTVCIIEAMKLMNEIEAEVSGQVMEILLQNGDAVEYGQPLMRINPD</sequence>
<dbReference type="PRINTS" id="PR01071">
    <property type="entry name" value="ACOABIOTINCC"/>
</dbReference>
<dbReference type="UniPathway" id="UPA00094"/>
<evidence type="ECO:0000256" key="4">
    <source>
        <dbReference type="ARBA" id="ARBA00023098"/>
    </source>
</evidence>
<dbReference type="SUPFAM" id="SSF51230">
    <property type="entry name" value="Single hybrid motif"/>
    <property type="match status" value="1"/>
</dbReference>
<evidence type="ECO:0000256" key="1">
    <source>
        <dbReference type="ARBA" id="ARBA00005194"/>
    </source>
</evidence>
<evidence type="ECO:0000259" key="8">
    <source>
        <dbReference type="PROSITE" id="PS50968"/>
    </source>
</evidence>
<feature type="domain" description="Lipoyl-binding" evidence="8">
    <location>
        <begin position="107"/>
        <end position="183"/>
    </location>
</feature>
<dbReference type="GO" id="GO:0006633">
    <property type="term" value="P:fatty acid biosynthetic process"/>
    <property type="evidence" value="ECO:0007669"/>
    <property type="project" value="UniProtKB-UniPathway"/>
</dbReference>
<name>A0A2K8SVV7_9NOSO</name>
<keyword evidence="10" id="KW-1185">Reference proteome</keyword>
<dbReference type="Pfam" id="PF00364">
    <property type="entry name" value="Biotin_lipoyl"/>
    <property type="match status" value="1"/>
</dbReference>
<evidence type="ECO:0000256" key="6">
    <source>
        <dbReference type="ARBA" id="ARBA00023267"/>
    </source>
</evidence>
<dbReference type="InterPro" id="IPR053217">
    <property type="entry name" value="ACC_Biotin_Carrier"/>
</dbReference>
<dbReference type="OrthoDB" id="9811735at2"/>
<dbReference type="InterPro" id="IPR001882">
    <property type="entry name" value="Biotin_BS"/>
</dbReference>
<dbReference type="PROSITE" id="PS00188">
    <property type="entry name" value="BIOTIN"/>
    <property type="match status" value="1"/>
</dbReference>
<evidence type="ECO:0000256" key="2">
    <source>
        <dbReference type="ARBA" id="ARBA00022516"/>
    </source>
</evidence>
<reference evidence="9 10" key="1">
    <citation type="submission" date="2017-11" db="EMBL/GenBank/DDBJ databases">
        <title>Complete genome of a free-living desiccation-tolerant cyanobacterium and its photosynthetic adaptation to extreme terrestrial habitat.</title>
        <authorList>
            <person name="Shang J."/>
        </authorList>
    </citation>
    <scope>NUCLEOTIDE SEQUENCE [LARGE SCALE GENOMIC DNA]</scope>
    <source>
        <strain evidence="9 10">CCNUN1</strain>
    </source>
</reference>
<proteinExistence type="predicted"/>
<dbReference type="InterPro" id="IPR000089">
    <property type="entry name" value="Biotin_lipoyl"/>
</dbReference>
<dbReference type="EMBL" id="CP024785">
    <property type="protein sequence ID" value="AUB39470.1"/>
    <property type="molecule type" value="Genomic_DNA"/>
</dbReference>
<keyword evidence="4 7" id="KW-0443">Lipid metabolism</keyword>
<evidence type="ECO:0000313" key="10">
    <source>
        <dbReference type="Proteomes" id="UP000232003"/>
    </source>
</evidence>
<protein>
    <recommendedName>
        <fullName evidence="7">Biotin carboxyl carrier protein of acetyl-CoA carboxylase</fullName>
    </recommendedName>
</protein>
<dbReference type="FunFam" id="2.40.50.100:FF:000003">
    <property type="entry name" value="Acetyl-CoA carboxylase biotin carboxyl carrier protein"/>
    <property type="match status" value="1"/>
</dbReference>
<comment type="pathway">
    <text evidence="1 7">Lipid metabolism; fatty acid biosynthesis.</text>
</comment>
<dbReference type="InterPro" id="IPR001249">
    <property type="entry name" value="AcCoA_biotinCC"/>
</dbReference>
<evidence type="ECO:0000256" key="3">
    <source>
        <dbReference type="ARBA" id="ARBA00022832"/>
    </source>
</evidence>
<dbReference type="PANTHER" id="PTHR47597">
    <property type="entry name" value="IS A MEMBER OF THE PF|00364 BIOTIN-REQUIRING ENZYMES FAMILY-RELATED"/>
    <property type="match status" value="1"/>
</dbReference>
<accession>A0A2K8SVV7</accession>
<gene>
    <name evidence="9" type="ORF">COO91_05464</name>
</gene>
<dbReference type="RefSeq" id="WP_100900475.1">
    <property type="nucleotide sequence ID" value="NZ_CAWNNC010000001.1"/>
</dbReference>
<evidence type="ECO:0000313" key="9">
    <source>
        <dbReference type="EMBL" id="AUB39470.1"/>
    </source>
</evidence>
<keyword evidence="3 7" id="KW-0276">Fatty acid metabolism</keyword>
<comment type="function">
    <text evidence="7">This protein is a component of the acetyl coenzyme A carboxylase complex; first, biotin carboxylase catalyzes the carboxylation of the carrier protein and then the transcarboxylase transfers the carboxyl group to form malonyl-CoA.</text>
</comment>
<keyword evidence="5 7" id="KW-0275">Fatty acid biosynthesis</keyword>
<dbReference type="AlphaFoldDB" id="A0A2K8SVV7"/>
<evidence type="ECO:0000256" key="7">
    <source>
        <dbReference type="RuleBase" id="RU364072"/>
    </source>
</evidence>
<dbReference type="Proteomes" id="UP000232003">
    <property type="component" value="Chromosome"/>
</dbReference>
<keyword evidence="2 7" id="KW-0444">Lipid biosynthesis</keyword>
<organism evidence="9 10">
    <name type="scientific">Nostoc flagelliforme CCNUN1</name>
    <dbReference type="NCBI Taxonomy" id="2038116"/>
    <lineage>
        <taxon>Bacteria</taxon>
        <taxon>Bacillati</taxon>
        <taxon>Cyanobacteriota</taxon>
        <taxon>Cyanophyceae</taxon>
        <taxon>Nostocales</taxon>
        <taxon>Nostocaceae</taxon>
        <taxon>Nostoc</taxon>
    </lineage>
</organism>
<dbReference type="PROSITE" id="PS50968">
    <property type="entry name" value="BIOTINYL_LIPOYL"/>
    <property type="match status" value="1"/>
</dbReference>
<dbReference type="NCBIfam" id="TIGR00531">
    <property type="entry name" value="BCCP"/>
    <property type="match status" value="1"/>
</dbReference>
<keyword evidence="6 7" id="KW-0092">Biotin</keyword>
<dbReference type="GO" id="GO:0009317">
    <property type="term" value="C:acetyl-CoA carboxylase complex"/>
    <property type="evidence" value="ECO:0007669"/>
    <property type="project" value="InterPro"/>
</dbReference>
<dbReference type="CDD" id="cd06850">
    <property type="entry name" value="biotinyl_domain"/>
    <property type="match status" value="1"/>
</dbReference>
<dbReference type="KEGG" id="nfl:COO91_05464"/>
<dbReference type="PANTHER" id="PTHR47597:SF1">
    <property type="entry name" value="IS A MEMBER OF THE PF|00364 BIOTIN-REQUIRING ENZYMES FAMILY-RELATED"/>
    <property type="match status" value="1"/>
</dbReference>
<evidence type="ECO:0000256" key="5">
    <source>
        <dbReference type="ARBA" id="ARBA00023160"/>
    </source>
</evidence>
<dbReference type="Gene3D" id="2.40.50.100">
    <property type="match status" value="1"/>
</dbReference>
<dbReference type="InterPro" id="IPR011053">
    <property type="entry name" value="Single_hybrid_motif"/>
</dbReference>
<dbReference type="GO" id="GO:0003989">
    <property type="term" value="F:acetyl-CoA carboxylase activity"/>
    <property type="evidence" value="ECO:0007669"/>
    <property type="project" value="InterPro"/>
</dbReference>